<feature type="domain" description="Epoxide hydrolase N-terminal" evidence="5">
    <location>
        <begin position="7"/>
        <end position="117"/>
    </location>
</feature>
<evidence type="ECO:0000256" key="2">
    <source>
        <dbReference type="ARBA" id="ARBA00022797"/>
    </source>
</evidence>
<dbReference type="GO" id="GO:0097176">
    <property type="term" value="P:epoxide metabolic process"/>
    <property type="evidence" value="ECO:0007669"/>
    <property type="project" value="TreeGrafter"/>
</dbReference>
<evidence type="ECO:0000259" key="5">
    <source>
        <dbReference type="Pfam" id="PF06441"/>
    </source>
</evidence>
<comment type="similarity">
    <text evidence="1">Belongs to the peptidase S33 family.</text>
</comment>
<evidence type="ECO:0000313" key="7">
    <source>
        <dbReference type="Proteomes" id="UP000092154"/>
    </source>
</evidence>
<dbReference type="InParanoid" id="A0A1B7MZ49"/>
<dbReference type="AlphaFoldDB" id="A0A1B7MZ49"/>
<keyword evidence="7" id="KW-1185">Reference proteome</keyword>
<sequence>MSFSDETPFQINVPEEKITTLYAKLDLATFPDELEDAGWKYGAPLADIKRLMKKWRSGYDWRRHEKDLNQELPMFTRDIEVDDFGTLNIHYVHKKSKVVDAIPLLFCHGWPGSFFEVRKILPLLIDPSPEHPSFHVVAISLPGFGFSEAPRKQGFAAKQYAEVAHKVMLSLGYNEYVTQGGDWGFLITRKMALEYGGKHHKAWHTNFPVVEPPSWKSPLAFLTYLLKPWSPEDKAGLERTEWFITRSTGYYAEQSTQPQTLGYSLADSPVGLFAWIYTGLTFWTDDYSWSDDEVLTWISIYWFSRAGPAASVRIYFEVGGDFGGFKKIGRGPSVPVGTSYFPKEIVLPPASWFRNMNNVVFESHHKSGGHFAATERPEELVQDLRNMFGKGGPAFAIVPGKTGY</sequence>
<proteinExistence type="inferred from homology"/>
<gene>
    <name evidence="6" type="ORF">K503DRAFT_719144</name>
</gene>
<accession>A0A1B7MZ49</accession>
<evidence type="ECO:0000256" key="4">
    <source>
        <dbReference type="PIRSR" id="PIRSR001112-1"/>
    </source>
</evidence>
<dbReference type="GO" id="GO:0004301">
    <property type="term" value="F:epoxide hydrolase activity"/>
    <property type="evidence" value="ECO:0007669"/>
    <property type="project" value="TreeGrafter"/>
</dbReference>
<dbReference type="Proteomes" id="UP000092154">
    <property type="component" value="Unassembled WGS sequence"/>
</dbReference>
<evidence type="ECO:0000256" key="1">
    <source>
        <dbReference type="ARBA" id="ARBA00010088"/>
    </source>
</evidence>
<dbReference type="InterPro" id="IPR029058">
    <property type="entry name" value="AB_hydrolase_fold"/>
</dbReference>
<dbReference type="PRINTS" id="PR00412">
    <property type="entry name" value="EPOXHYDRLASE"/>
</dbReference>
<dbReference type="InterPro" id="IPR016292">
    <property type="entry name" value="Epoxide_hydrolase"/>
</dbReference>
<reference evidence="6 7" key="1">
    <citation type="submission" date="2016-06" db="EMBL/GenBank/DDBJ databases">
        <title>Comparative genomics of the ectomycorrhizal sister species Rhizopogon vinicolor and Rhizopogon vesiculosus (Basidiomycota: Boletales) reveals a divergence of the mating type B locus.</title>
        <authorList>
            <consortium name="DOE Joint Genome Institute"/>
            <person name="Mujic A.B."/>
            <person name="Kuo A."/>
            <person name="Tritt A."/>
            <person name="Lipzen A."/>
            <person name="Chen C."/>
            <person name="Johnson J."/>
            <person name="Sharma A."/>
            <person name="Barry K."/>
            <person name="Grigoriev I.V."/>
            <person name="Spatafora J.W."/>
        </authorList>
    </citation>
    <scope>NUCLEOTIDE SEQUENCE [LARGE SCALE GENOMIC DNA]</scope>
    <source>
        <strain evidence="6 7">AM-OR11-026</strain>
    </source>
</reference>
<dbReference type="InterPro" id="IPR000639">
    <property type="entry name" value="Epox_hydrolase-like"/>
</dbReference>
<dbReference type="PANTHER" id="PTHR21661:SF35">
    <property type="entry name" value="EPOXIDE HYDROLASE"/>
    <property type="match status" value="1"/>
</dbReference>
<evidence type="ECO:0000256" key="3">
    <source>
        <dbReference type="ARBA" id="ARBA00022801"/>
    </source>
</evidence>
<feature type="active site" description="Nucleophile" evidence="4">
    <location>
        <position position="182"/>
    </location>
</feature>
<dbReference type="PIRSF" id="PIRSF001112">
    <property type="entry name" value="Epoxide_hydrolase"/>
    <property type="match status" value="1"/>
</dbReference>
<dbReference type="PANTHER" id="PTHR21661">
    <property type="entry name" value="EPOXIDE HYDROLASE 1-RELATED"/>
    <property type="match status" value="1"/>
</dbReference>
<feature type="active site" description="Proton donor" evidence="4">
    <location>
        <position position="315"/>
    </location>
</feature>
<evidence type="ECO:0000313" key="6">
    <source>
        <dbReference type="EMBL" id="OAX37888.1"/>
    </source>
</evidence>
<organism evidence="6 7">
    <name type="scientific">Rhizopogon vinicolor AM-OR11-026</name>
    <dbReference type="NCBI Taxonomy" id="1314800"/>
    <lineage>
        <taxon>Eukaryota</taxon>
        <taxon>Fungi</taxon>
        <taxon>Dikarya</taxon>
        <taxon>Basidiomycota</taxon>
        <taxon>Agaricomycotina</taxon>
        <taxon>Agaricomycetes</taxon>
        <taxon>Agaricomycetidae</taxon>
        <taxon>Boletales</taxon>
        <taxon>Suillineae</taxon>
        <taxon>Rhizopogonaceae</taxon>
        <taxon>Rhizopogon</taxon>
    </lineage>
</organism>
<dbReference type="Pfam" id="PF06441">
    <property type="entry name" value="EHN"/>
    <property type="match status" value="1"/>
</dbReference>
<dbReference type="OrthoDB" id="7130006at2759"/>
<keyword evidence="2" id="KW-0058">Aromatic hydrocarbons catabolism</keyword>
<dbReference type="SUPFAM" id="SSF53474">
    <property type="entry name" value="alpha/beta-Hydrolases"/>
    <property type="match status" value="1"/>
</dbReference>
<dbReference type="EMBL" id="KV448325">
    <property type="protein sequence ID" value="OAX37888.1"/>
    <property type="molecule type" value="Genomic_DNA"/>
</dbReference>
<protein>
    <submittedName>
        <fullName evidence="6">Alpha/beta-hydrolase</fullName>
    </submittedName>
</protein>
<feature type="active site" description="Proton acceptor" evidence="4">
    <location>
        <position position="370"/>
    </location>
</feature>
<name>A0A1B7MZ49_9AGAM</name>
<dbReference type="Gene3D" id="3.40.50.1820">
    <property type="entry name" value="alpha/beta hydrolase"/>
    <property type="match status" value="1"/>
</dbReference>
<dbReference type="STRING" id="1314800.A0A1B7MZ49"/>
<keyword evidence="3 6" id="KW-0378">Hydrolase</keyword>
<dbReference type="InterPro" id="IPR010497">
    <property type="entry name" value="Epoxide_hydro_N"/>
</dbReference>